<feature type="transmembrane region" description="Helical" evidence="1">
    <location>
        <begin position="57"/>
        <end position="88"/>
    </location>
</feature>
<keyword evidence="1" id="KW-1133">Transmembrane helix</keyword>
<protein>
    <submittedName>
        <fullName evidence="2">Putative membrane protein</fullName>
    </submittedName>
</protein>
<name>A0A841KZ95_9FIRM</name>
<evidence type="ECO:0000313" key="3">
    <source>
        <dbReference type="Proteomes" id="UP000579281"/>
    </source>
</evidence>
<accession>A0A841KZ95</accession>
<dbReference type="RefSeq" id="WP_184309764.1">
    <property type="nucleotide sequence ID" value="NZ_JACHEN010000007.1"/>
</dbReference>
<gene>
    <name evidence="2" type="ORF">HNQ80_001548</name>
</gene>
<reference evidence="2 3" key="1">
    <citation type="submission" date="2020-08" db="EMBL/GenBank/DDBJ databases">
        <title>Genomic Encyclopedia of Type Strains, Phase IV (KMG-IV): sequencing the most valuable type-strain genomes for metagenomic binning, comparative biology and taxonomic classification.</title>
        <authorList>
            <person name="Goeker M."/>
        </authorList>
    </citation>
    <scope>NUCLEOTIDE SEQUENCE [LARGE SCALE GENOMIC DNA]</scope>
    <source>
        <strain evidence="2 3">DSM 103526</strain>
    </source>
</reference>
<evidence type="ECO:0000313" key="2">
    <source>
        <dbReference type="EMBL" id="MBB6215459.1"/>
    </source>
</evidence>
<dbReference type="Proteomes" id="UP000579281">
    <property type="component" value="Unassembled WGS sequence"/>
</dbReference>
<proteinExistence type="predicted"/>
<keyword evidence="1" id="KW-0812">Transmembrane</keyword>
<keyword evidence="1" id="KW-0472">Membrane</keyword>
<comment type="caution">
    <text evidence="2">The sequence shown here is derived from an EMBL/GenBank/DDBJ whole genome shotgun (WGS) entry which is preliminary data.</text>
</comment>
<dbReference type="AlphaFoldDB" id="A0A841KZ95"/>
<keyword evidence="3" id="KW-1185">Reference proteome</keyword>
<evidence type="ECO:0000256" key="1">
    <source>
        <dbReference type="SAM" id="Phobius"/>
    </source>
</evidence>
<dbReference type="EMBL" id="JACHEN010000007">
    <property type="protein sequence ID" value="MBB6215459.1"/>
    <property type="molecule type" value="Genomic_DNA"/>
</dbReference>
<organism evidence="2 3">
    <name type="scientific">Anaerosolibacter carboniphilus</name>
    <dbReference type="NCBI Taxonomy" id="1417629"/>
    <lineage>
        <taxon>Bacteria</taxon>
        <taxon>Bacillati</taxon>
        <taxon>Bacillota</taxon>
        <taxon>Clostridia</taxon>
        <taxon>Peptostreptococcales</taxon>
        <taxon>Thermotaleaceae</taxon>
        <taxon>Anaerosolibacter</taxon>
    </lineage>
</organism>
<sequence length="143" mass="15388">MKKNPFVKLAVFALLGIIGLSLLQSLLFGSGFGLGFTMRGNYGGEHMSMGGGFGFGYGSGISYLLLLMIKVLFIVFVIGLVAGLIVWIKNNLFTAEDVETIKNTFSGNKAVVAKESCTICGKELNAEWKVCPHCGKEKEIKNA</sequence>